<dbReference type="Proteomes" id="UP000031666">
    <property type="component" value="Unassembled WGS sequence"/>
</dbReference>
<gene>
    <name evidence="1" type="ORF">JCM19241_3636</name>
</gene>
<dbReference type="EMBL" id="BBSC01000004">
    <property type="protein sequence ID" value="GAM75724.1"/>
    <property type="molecule type" value="Genomic_DNA"/>
</dbReference>
<reference evidence="1 2" key="1">
    <citation type="submission" date="2015-01" db="EMBL/GenBank/DDBJ databases">
        <title>Vibrio sp. C94 JCM 19241 whole genome shotgun sequence.</title>
        <authorList>
            <person name="Sawabe T."/>
            <person name="Meirelles P."/>
            <person name="Feng G."/>
            <person name="Sayaka M."/>
            <person name="Hattori M."/>
            <person name="Ohkuma M."/>
        </authorList>
    </citation>
    <scope>NUCLEOTIDE SEQUENCE [LARGE SCALE GENOMIC DNA]</scope>
    <source>
        <strain evidence="2">JCM 19241</strain>
    </source>
</reference>
<organism evidence="1 2">
    <name type="scientific">Vibrio ishigakensis</name>
    <dbReference type="NCBI Taxonomy" id="1481914"/>
    <lineage>
        <taxon>Bacteria</taxon>
        <taxon>Pseudomonadati</taxon>
        <taxon>Pseudomonadota</taxon>
        <taxon>Gammaproteobacteria</taxon>
        <taxon>Vibrionales</taxon>
        <taxon>Vibrionaceae</taxon>
        <taxon>Vibrio</taxon>
    </lineage>
</organism>
<protein>
    <submittedName>
        <fullName evidence="1">Uncharacterized protein</fullName>
    </submittedName>
</protein>
<evidence type="ECO:0000313" key="1">
    <source>
        <dbReference type="EMBL" id="GAM75724.1"/>
    </source>
</evidence>
<dbReference type="STRING" id="1481914.JCM19241_3636"/>
<comment type="caution">
    <text evidence="1">The sequence shown here is derived from an EMBL/GenBank/DDBJ whole genome shotgun (WGS) entry which is preliminary data.</text>
</comment>
<reference evidence="1 2" key="2">
    <citation type="submission" date="2015-01" db="EMBL/GenBank/DDBJ databases">
        <authorList>
            <consortium name="NBRP consortium"/>
            <person name="Sawabe T."/>
            <person name="Meirelles P."/>
            <person name="Feng G."/>
            <person name="Sayaka M."/>
            <person name="Hattori M."/>
            <person name="Ohkuma M."/>
        </authorList>
    </citation>
    <scope>NUCLEOTIDE SEQUENCE [LARGE SCALE GENOMIC DNA]</scope>
    <source>
        <strain evidence="2">JCM 19241</strain>
    </source>
</reference>
<name>A0A0B8QMR9_9VIBR</name>
<evidence type="ECO:0000313" key="2">
    <source>
        <dbReference type="Proteomes" id="UP000031666"/>
    </source>
</evidence>
<proteinExistence type="predicted"/>
<sequence length="122" mass="14069">MQSGQFEIRIGASCQDIRLTDTLTVRSTQKLTFKVHTNSTFGELRGHPATKPYADELIEYFIEHSGIDFNLGDNDENFAETVISFFPIKNMVLFCKEKFTEPELELALSKLTEQVRIYEERV</sequence>
<dbReference type="AlphaFoldDB" id="A0A0B8QMR9"/>
<accession>A0A0B8QMR9</accession>